<feature type="chain" id="PRO_5041275776" evidence="1">
    <location>
        <begin position="18"/>
        <end position="150"/>
    </location>
</feature>
<name>A0AA39H909_9BILA</name>
<proteinExistence type="predicted"/>
<evidence type="ECO:0000313" key="3">
    <source>
        <dbReference type="Proteomes" id="UP001175271"/>
    </source>
</evidence>
<dbReference type="Proteomes" id="UP001175271">
    <property type="component" value="Unassembled WGS sequence"/>
</dbReference>
<accession>A0AA39H909</accession>
<keyword evidence="1" id="KW-0732">Signal</keyword>
<dbReference type="EMBL" id="JAUCMV010000004">
    <property type="protein sequence ID" value="KAK0401340.1"/>
    <property type="molecule type" value="Genomic_DNA"/>
</dbReference>
<evidence type="ECO:0000313" key="2">
    <source>
        <dbReference type="EMBL" id="KAK0401340.1"/>
    </source>
</evidence>
<feature type="signal peptide" evidence="1">
    <location>
        <begin position="1"/>
        <end position="17"/>
    </location>
</feature>
<evidence type="ECO:0000256" key="1">
    <source>
        <dbReference type="SAM" id="SignalP"/>
    </source>
</evidence>
<comment type="caution">
    <text evidence="2">The sequence shown here is derived from an EMBL/GenBank/DDBJ whole genome shotgun (WGS) entry which is preliminary data.</text>
</comment>
<dbReference type="AlphaFoldDB" id="A0AA39H909"/>
<sequence length="150" mass="17015">MKLLFLCLFFVFSCVFADRTVCNCNAAVLTLHKNLNMTIAAADGLFTAVHGSPCMTKDVIYNMRYVFYSLLRILHFVQGTPLPSDIPVQKPYPTDCGVLQKTVDNYDNTLPKTENSNVKVHVCSCKLDFDLQPETDYVDNYLRQLINGYN</sequence>
<gene>
    <name evidence="2" type="ORF">QR680_015725</name>
</gene>
<protein>
    <submittedName>
        <fullName evidence="2">Uncharacterized protein</fullName>
    </submittedName>
</protein>
<reference evidence="2" key="1">
    <citation type="submission" date="2023-06" db="EMBL/GenBank/DDBJ databases">
        <title>Genomic analysis of the entomopathogenic nematode Steinernema hermaphroditum.</title>
        <authorList>
            <person name="Schwarz E.M."/>
            <person name="Heppert J.K."/>
            <person name="Baniya A."/>
            <person name="Schwartz H.T."/>
            <person name="Tan C.-H."/>
            <person name="Antoshechkin I."/>
            <person name="Sternberg P.W."/>
            <person name="Goodrich-Blair H."/>
            <person name="Dillman A.R."/>
        </authorList>
    </citation>
    <scope>NUCLEOTIDE SEQUENCE</scope>
    <source>
        <strain evidence="2">PS9179</strain>
        <tissue evidence="2">Whole animal</tissue>
    </source>
</reference>
<organism evidence="2 3">
    <name type="scientific">Steinernema hermaphroditum</name>
    <dbReference type="NCBI Taxonomy" id="289476"/>
    <lineage>
        <taxon>Eukaryota</taxon>
        <taxon>Metazoa</taxon>
        <taxon>Ecdysozoa</taxon>
        <taxon>Nematoda</taxon>
        <taxon>Chromadorea</taxon>
        <taxon>Rhabditida</taxon>
        <taxon>Tylenchina</taxon>
        <taxon>Panagrolaimomorpha</taxon>
        <taxon>Strongyloidoidea</taxon>
        <taxon>Steinernematidae</taxon>
        <taxon>Steinernema</taxon>
    </lineage>
</organism>
<keyword evidence="3" id="KW-1185">Reference proteome</keyword>